<evidence type="ECO:0000313" key="2">
    <source>
        <dbReference type="EMBL" id="TWH20421.1"/>
    </source>
</evidence>
<gene>
    <name evidence="2" type="ORF">JD82_02267</name>
</gene>
<dbReference type="EMBL" id="VLJV01000001">
    <property type="protein sequence ID" value="TWH20421.1"/>
    <property type="molecule type" value="Genomic_DNA"/>
</dbReference>
<comment type="caution">
    <text evidence="2">The sequence shown here is derived from an EMBL/GenBank/DDBJ whole genome shotgun (WGS) entry which is preliminary data.</text>
</comment>
<protein>
    <submittedName>
        <fullName evidence="2">Hemerythrin HHE cation binding domain-containing protein</fullName>
    </submittedName>
</protein>
<dbReference type="InterPro" id="IPR012312">
    <property type="entry name" value="Hemerythrin-like"/>
</dbReference>
<dbReference type="Proteomes" id="UP000317303">
    <property type="component" value="Unassembled WGS sequence"/>
</dbReference>
<feature type="domain" description="Hemerythrin-like" evidence="1">
    <location>
        <begin position="13"/>
        <end position="122"/>
    </location>
</feature>
<organism evidence="2 3">
    <name type="scientific">Prauserella rugosa</name>
    <dbReference type="NCBI Taxonomy" id="43354"/>
    <lineage>
        <taxon>Bacteria</taxon>
        <taxon>Bacillati</taxon>
        <taxon>Actinomycetota</taxon>
        <taxon>Actinomycetes</taxon>
        <taxon>Pseudonocardiales</taxon>
        <taxon>Pseudonocardiaceae</taxon>
        <taxon>Prauserella</taxon>
    </lineage>
</organism>
<reference evidence="2 3" key="1">
    <citation type="submission" date="2019-07" db="EMBL/GenBank/DDBJ databases">
        <title>R&amp;d 2014.</title>
        <authorList>
            <person name="Klenk H.-P."/>
        </authorList>
    </citation>
    <scope>NUCLEOTIDE SEQUENCE [LARGE SCALE GENOMIC DNA]</scope>
    <source>
        <strain evidence="2 3">DSM 43194</strain>
    </source>
</reference>
<evidence type="ECO:0000259" key="1">
    <source>
        <dbReference type="Pfam" id="PF01814"/>
    </source>
</evidence>
<dbReference type="Pfam" id="PF01814">
    <property type="entry name" value="Hemerythrin"/>
    <property type="match status" value="1"/>
</dbReference>
<dbReference type="PANTHER" id="PTHR35585:SF1">
    <property type="entry name" value="HHE DOMAIN PROTEIN (AFU_ORTHOLOGUE AFUA_4G00730)"/>
    <property type="match status" value="1"/>
</dbReference>
<evidence type="ECO:0000313" key="3">
    <source>
        <dbReference type="Proteomes" id="UP000317303"/>
    </source>
</evidence>
<dbReference type="Gene3D" id="1.20.120.520">
    <property type="entry name" value="nmb1532 protein domain like"/>
    <property type="match status" value="1"/>
</dbReference>
<dbReference type="RefSeq" id="WP_030533035.1">
    <property type="nucleotide sequence ID" value="NZ_JOIJ01000011.1"/>
</dbReference>
<accession>A0A660CHA5</accession>
<dbReference type="OrthoDB" id="3212362at2"/>
<dbReference type="PANTHER" id="PTHR35585">
    <property type="entry name" value="HHE DOMAIN PROTEIN (AFU_ORTHOLOGUE AFUA_4G00730)"/>
    <property type="match status" value="1"/>
</dbReference>
<dbReference type="AlphaFoldDB" id="A0A660CHA5"/>
<sequence>MTQLQGDVVDVRLEQHRQIKELLMQVRSASGDAKRRGFDDLVRLLAVHEVAEEEVVHPVARKAIDNGARIVDDRLGEEHDAKHELVELHDIGVDHPEFDVRIITLAEAVTRHAEQEESHEFQVLRQRLDPAQLRSMRGALTVAEDVAPTKPHPGVGESVPANMLAGPPLAVFDRIRDAVRDWTNR</sequence>
<proteinExistence type="predicted"/>
<name>A0A660CHA5_9PSEU</name>
<keyword evidence="3" id="KW-1185">Reference proteome</keyword>